<name>A0A162UIB2_9CLOT</name>
<evidence type="ECO:0000313" key="3">
    <source>
        <dbReference type="Proteomes" id="UP000076603"/>
    </source>
</evidence>
<feature type="compositionally biased region" description="Basic and acidic residues" evidence="1">
    <location>
        <begin position="44"/>
        <end position="65"/>
    </location>
</feature>
<dbReference type="OrthoDB" id="1667378at2"/>
<dbReference type="AlphaFoldDB" id="A0A162UIB2"/>
<reference evidence="2 3" key="1">
    <citation type="submission" date="2016-04" db="EMBL/GenBank/DDBJ databases">
        <title>Genome sequence of Clostridium magnum DSM 2767.</title>
        <authorList>
            <person name="Poehlein A."/>
            <person name="Uhlig R."/>
            <person name="Fischer R."/>
            <person name="Bahl H."/>
            <person name="Daniel R."/>
        </authorList>
    </citation>
    <scope>NUCLEOTIDE SEQUENCE [LARGE SCALE GENOMIC DNA]</scope>
    <source>
        <strain evidence="2 3">DSM 2767</strain>
    </source>
</reference>
<keyword evidence="3" id="KW-1185">Reference proteome</keyword>
<feature type="region of interest" description="Disordered" evidence="1">
    <location>
        <begin position="34"/>
        <end position="65"/>
    </location>
</feature>
<sequence length="120" mass="13135">MDINIKVKIDSPDIMNALLALAEALPQMKLDTATSVKEGQTTEIKAESKSEEIVQAGKDEKKEEAPKPITLEEVRSKLSSLSQNGKQAAVKALIKSFGVNKLTDIPKEKYPELLKSAEEI</sequence>
<feature type="compositionally biased region" description="Polar residues" evidence="1">
    <location>
        <begin position="34"/>
        <end position="43"/>
    </location>
</feature>
<dbReference type="PATRIC" id="fig|1121326.3.peg.955"/>
<proteinExistence type="predicted"/>
<organism evidence="2 3">
    <name type="scientific">Clostridium magnum DSM 2767</name>
    <dbReference type="NCBI Taxonomy" id="1121326"/>
    <lineage>
        <taxon>Bacteria</taxon>
        <taxon>Bacillati</taxon>
        <taxon>Bacillota</taxon>
        <taxon>Clostridia</taxon>
        <taxon>Eubacteriales</taxon>
        <taxon>Clostridiaceae</taxon>
        <taxon>Clostridium</taxon>
    </lineage>
</organism>
<evidence type="ECO:0008006" key="4">
    <source>
        <dbReference type="Google" id="ProtNLM"/>
    </source>
</evidence>
<dbReference type="Proteomes" id="UP000076603">
    <property type="component" value="Unassembled WGS sequence"/>
</dbReference>
<comment type="caution">
    <text evidence="2">The sequence shown here is derived from an EMBL/GenBank/DDBJ whole genome shotgun (WGS) entry which is preliminary data.</text>
</comment>
<evidence type="ECO:0000256" key="1">
    <source>
        <dbReference type="SAM" id="MobiDB-lite"/>
    </source>
</evidence>
<dbReference type="RefSeq" id="WP_066618656.1">
    <property type="nucleotide sequence ID" value="NZ_FQXL01000010.1"/>
</dbReference>
<gene>
    <name evidence="2" type="ORF">CLMAG_09960</name>
</gene>
<dbReference type="EMBL" id="LWAE01000001">
    <property type="protein sequence ID" value="KZL93943.1"/>
    <property type="molecule type" value="Genomic_DNA"/>
</dbReference>
<protein>
    <recommendedName>
        <fullName evidence="4">rRNA biogenesis protein rrp5</fullName>
    </recommendedName>
</protein>
<dbReference type="STRING" id="1121326.CLMAG_09960"/>
<evidence type="ECO:0000313" key="2">
    <source>
        <dbReference type="EMBL" id="KZL93943.1"/>
    </source>
</evidence>
<accession>A0A162UIB2</accession>